<protein>
    <recommendedName>
        <fullName evidence="3">DUF1093 domain-containing protein</fullName>
    </recommendedName>
</protein>
<organism evidence="1 2">
    <name type="scientific">Listeria grayi FSL F6-1183</name>
    <dbReference type="NCBI Taxonomy" id="1265827"/>
    <lineage>
        <taxon>Bacteria</taxon>
        <taxon>Bacillati</taxon>
        <taxon>Bacillota</taxon>
        <taxon>Bacilli</taxon>
        <taxon>Bacillales</taxon>
        <taxon>Listeriaceae</taxon>
        <taxon>Listeria</taxon>
    </lineage>
</organism>
<dbReference type="Proteomes" id="UP000019251">
    <property type="component" value="Unassembled WGS sequence"/>
</dbReference>
<proteinExistence type="predicted"/>
<comment type="caution">
    <text evidence="1">The sequence shown here is derived from an EMBL/GenBank/DDBJ whole genome shotgun (WGS) entry which is preliminary data.</text>
</comment>
<evidence type="ECO:0000313" key="1">
    <source>
        <dbReference type="EMBL" id="EUJ29723.1"/>
    </source>
</evidence>
<sequence>MKKTLWIIIGILLVLVVGAAALLSVDFNRLGKQAYYAEITKSDHITEDKDASGVVYKTYHYKLPAYDKNGNKKNAHFHCF</sequence>
<dbReference type="NCBIfam" id="TIGR01655">
    <property type="entry name" value="yxeA_fam"/>
    <property type="match status" value="1"/>
</dbReference>
<evidence type="ECO:0000313" key="2">
    <source>
        <dbReference type="Proteomes" id="UP000019251"/>
    </source>
</evidence>
<dbReference type="InterPro" id="IPR036166">
    <property type="entry name" value="YxeA-like_sf"/>
</dbReference>
<reference evidence="1 2" key="1">
    <citation type="submission" date="2012-12" db="EMBL/GenBank/DDBJ databases">
        <title>Novel taxa of Listeriaceae from agricultural environments in the United States.</title>
        <authorList>
            <person name="den Bakker H.C."/>
            <person name="Allred A."/>
            <person name="Warchocki S."/>
            <person name="Wright E.M."/>
            <person name="Burrell A."/>
            <person name="Nightingale K.K."/>
            <person name="Kephart D."/>
            <person name="Wiedmann M."/>
        </authorList>
    </citation>
    <scope>NUCLEOTIDE SEQUENCE [LARGE SCALE GENOMIC DNA]</scope>
    <source>
        <strain evidence="1 2">FSL F6-1183</strain>
    </source>
</reference>
<evidence type="ECO:0008006" key="3">
    <source>
        <dbReference type="Google" id="ProtNLM"/>
    </source>
</evidence>
<dbReference type="EMBL" id="AODG01000004">
    <property type="protein sequence ID" value="EUJ29723.1"/>
    <property type="molecule type" value="Genomic_DNA"/>
</dbReference>
<dbReference type="Gene3D" id="2.40.50.480">
    <property type="match status" value="1"/>
</dbReference>
<dbReference type="SUPFAM" id="SSF159121">
    <property type="entry name" value="BC4932-like"/>
    <property type="match status" value="1"/>
</dbReference>
<dbReference type="Pfam" id="PF06486">
    <property type="entry name" value="DUF1093"/>
    <property type="match status" value="1"/>
</dbReference>
<dbReference type="AlphaFoldDB" id="A0A829RA44"/>
<accession>A0A829RA44</accession>
<dbReference type="InterPro" id="IPR006542">
    <property type="entry name" value="DUF1093"/>
</dbReference>
<name>A0A829RA44_LISGR</name>
<dbReference type="RefSeq" id="WP_052009059.1">
    <property type="nucleotide sequence ID" value="NZ_AODG01000004.1"/>
</dbReference>
<gene>
    <name evidence="1" type="ORF">LMUR_01382</name>
</gene>